<feature type="domain" description="Histidine kinase" evidence="13">
    <location>
        <begin position="469"/>
        <end position="694"/>
    </location>
</feature>
<evidence type="ECO:0000256" key="12">
    <source>
        <dbReference type="PROSITE-ProRule" id="PRU00169"/>
    </source>
</evidence>
<dbReference type="PROSITE" id="PS50110">
    <property type="entry name" value="RESPONSE_REGULATORY"/>
    <property type="match status" value="2"/>
</dbReference>
<dbReference type="InterPro" id="IPR035965">
    <property type="entry name" value="PAS-like_dom_sf"/>
</dbReference>
<keyword evidence="4 12" id="KW-0597">Phosphoprotein</keyword>
<dbReference type="RefSeq" id="WP_129228641.1">
    <property type="nucleotide sequence ID" value="NZ_QYBB01000029.1"/>
</dbReference>
<reference evidence="17 18" key="1">
    <citation type="submission" date="2018-12" db="EMBL/GenBank/DDBJ databases">
        <authorList>
            <person name="Grouzdev D.S."/>
            <person name="Krutkina M.S."/>
        </authorList>
    </citation>
    <scope>NUCLEOTIDE SEQUENCE [LARGE SCALE GENOMIC DNA]</scope>
    <source>
        <strain evidence="17 18">RmlP026</strain>
    </source>
</reference>
<feature type="domain" description="Response regulatory" evidence="14">
    <location>
        <begin position="839"/>
        <end position="954"/>
    </location>
</feature>
<feature type="domain" description="PAC" evidence="16">
    <location>
        <begin position="400"/>
        <end position="451"/>
    </location>
</feature>
<dbReference type="InterPro" id="IPR004358">
    <property type="entry name" value="Sig_transdc_His_kin-like_C"/>
</dbReference>
<name>A0A4Q2U3A7_9HYPH</name>
<evidence type="ECO:0000256" key="10">
    <source>
        <dbReference type="ARBA" id="ARBA00023136"/>
    </source>
</evidence>
<dbReference type="Gene3D" id="3.30.450.20">
    <property type="entry name" value="PAS domain"/>
    <property type="match status" value="2"/>
</dbReference>
<dbReference type="Gene3D" id="3.30.450.40">
    <property type="match status" value="1"/>
</dbReference>
<dbReference type="SMART" id="SM00091">
    <property type="entry name" value="PAS"/>
    <property type="match status" value="1"/>
</dbReference>
<evidence type="ECO:0000256" key="6">
    <source>
        <dbReference type="ARBA" id="ARBA00022741"/>
    </source>
</evidence>
<dbReference type="InterPro" id="IPR003661">
    <property type="entry name" value="HisK_dim/P_dom"/>
</dbReference>
<comment type="subcellular location">
    <subcellularLocation>
        <location evidence="2">Membrane</location>
    </subcellularLocation>
</comment>
<dbReference type="InterPro" id="IPR000700">
    <property type="entry name" value="PAS-assoc_C"/>
</dbReference>
<evidence type="ECO:0000256" key="9">
    <source>
        <dbReference type="ARBA" id="ARBA00023012"/>
    </source>
</evidence>
<dbReference type="CDD" id="cd00130">
    <property type="entry name" value="PAS"/>
    <property type="match status" value="1"/>
</dbReference>
<dbReference type="GO" id="GO:0009927">
    <property type="term" value="F:histidine phosphotransfer kinase activity"/>
    <property type="evidence" value="ECO:0007669"/>
    <property type="project" value="TreeGrafter"/>
</dbReference>
<dbReference type="SUPFAM" id="SSF55785">
    <property type="entry name" value="PYP-like sensor domain (PAS domain)"/>
    <property type="match status" value="2"/>
</dbReference>
<evidence type="ECO:0000256" key="3">
    <source>
        <dbReference type="ARBA" id="ARBA00012438"/>
    </source>
</evidence>
<dbReference type="AlphaFoldDB" id="A0A4Q2U3A7"/>
<dbReference type="InterPro" id="IPR011006">
    <property type="entry name" value="CheY-like_superfamily"/>
</dbReference>
<evidence type="ECO:0000256" key="5">
    <source>
        <dbReference type="ARBA" id="ARBA00022679"/>
    </source>
</evidence>
<dbReference type="EC" id="2.7.13.3" evidence="3"/>
<dbReference type="InterPro" id="IPR036890">
    <property type="entry name" value="HATPase_C_sf"/>
</dbReference>
<evidence type="ECO:0000259" key="13">
    <source>
        <dbReference type="PROSITE" id="PS50109"/>
    </source>
</evidence>
<dbReference type="CDD" id="cd16922">
    <property type="entry name" value="HATPase_EvgS-ArcB-TorS-like"/>
    <property type="match status" value="1"/>
</dbReference>
<keyword evidence="11" id="KW-0131">Cell cycle</keyword>
<dbReference type="FunFam" id="3.30.565.10:FF:000010">
    <property type="entry name" value="Sensor histidine kinase RcsC"/>
    <property type="match status" value="1"/>
</dbReference>
<dbReference type="Pfam" id="PF08448">
    <property type="entry name" value="PAS_4"/>
    <property type="match status" value="1"/>
</dbReference>
<keyword evidence="6" id="KW-0547">Nucleotide-binding</keyword>
<dbReference type="GO" id="GO:0000155">
    <property type="term" value="F:phosphorelay sensor kinase activity"/>
    <property type="evidence" value="ECO:0007669"/>
    <property type="project" value="InterPro"/>
</dbReference>
<dbReference type="SMART" id="SM00086">
    <property type="entry name" value="PAC"/>
    <property type="match status" value="2"/>
</dbReference>
<keyword evidence="18" id="KW-1185">Reference proteome</keyword>
<dbReference type="PROSITE" id="PS50109">
    <property type="entry name" value="HIS_KIN"/>
    <property type="match status" value="1"/>
</dbReference>
<evidence type="ECO:0000259" key="16">
    <source>
        <dbReference type="PROSITE" id="PS50113"/>
    </source>
</evidence>
<keyword evidence="10" id="KW-0472">Membrane</keyword>
<evidence type="ECO:0000256" key="2">
    <source>
        <dbReference type="ARBA" id="ARBA00004370"/>
    </source>
</evidence>
<dbReference type="OrthoDB" id="9810730at2"/>
<dbReference type="InterPro" id="IPR005467">
    <property type="entry name" value="His_kinase_dom"/>
</dbReference>
<organism evidence="17 18">
    <name type="scientific">Lichenibacterium minor</name>
    <dbReference type="NCBI Taxonomy" id="2316528"/>
    <lineage>
        <taxon>Bacteria</taxon>
        <taxon>Pseudomonadati</taxon>
        <taxon>Pseudomonadota</taxon>
        <taxon>Alphaproteobacteria</taxon>
        <taxon>Hyphomicrobiales</taxon>
        <taxon>Lichenihabitantaceae</taxon>
        <taxon>Lichenibacterium</taxon>
    </lineage>
</organism>
<dbReference type="FunFam" id="1.10.287.130:FF:000038">
    <property type="entry name" value="Sensory transduction histidine kinase"/>
    <property type="match status" value="1"/>
</dbReference>
<dbReference type="SMART" id="SM00388">
    <property type="entry name" value="HisKA"/>
    <property type="match status" value="1"/>
</dbReference>
<dbReference type="InterPro" id="IPR003594">
    <property type="entry name" value="HATPase_dom"/>
</dbReference>
<feature type="modified residue" description="4-aspartylphosphate" evidence="12">
    <location>
        <position position="888"/>
    </location>
</feature>
<dbReference type="SUPFAM" id="SSF52172">
    <property type="entry name" value="CheY-like"/>
    <property type="match status" value="2"/>
</dbReference>
<dbReference type="PROSITE" id="PS50113">
    <property type="entry name" value="PAC"/>
    <property type="match status" value="1"/>
</dbReference>
<dbReference type="Proteomes" id="UP000290759">
    <property type="component" value="Unassembled WGS sequence"/>
</dbReference>
<dbReference type="InterPro" id="IPR013656">
    <property type="entry name" value="PAS_4"/>
</dbReference>
<evidence type="ECO:0000259" key="14">
    <source>
        <dbReference type="PROSITE" id="PS50110"/>
    </source>
</evidence>
<accession>A0A4Q2U3A7</accession>
<feature type="domain" description="PAS" evidence="15">
    <location>
        <begin position="329"/>
        <end position="385"/>
    </location>
</feature>
<reference evidence="17 18" key="2">
    <citation type="submission" date="2019-02" db="EMBL/GenBank/DDBJ databases">
        <title>'Lichenibacterium ramalinii' gen. nov. sp. nov., 'Lichenibacterium minor' gen. nov. sp. nov.</title>
        <authorList>
            <person name="Pankratov T."/>
        </authorList>
    </citation>
    <scope>NUCLEOTIDE SEQUENCE [LARGE SCALE GENOMIC DNA]</scope>
    <source>
        <strain evidence="17 18">RmlP026</strain>
    </source>
</reference>
<dbReference type="PROSITE" id="PS50112">
    <property type="entry name" value="PAS"/>
    <property type="match status" value="1"/>
</dbReference>
<proteinExistence type="predicted"/>
<feature type="domain" description="Response regulatory" evidence="14">
    <location>
        <begin position="721"/>
        <end position="834"/>
    </location>
</feature>
<keyword evidence="7" id="KW-0418">Kinase</keyword>
<dbReference type="InterPro" id="IPR001610">
    <property type="entry name" value="PAC"/>
</dbReference>
<evidence type="ECO:0000256" key="1">
    <source>
        <dbReference type="ARBA" id="ARBA00000085"/>
    </source>
</evidence>
<dbReference type="Gene3D" id="1.10.287.130">
    <property type="match status" value="1"/>
</dbReference>
<sequence length="960" mass="103777">MDEARSAVFLSGGGATGALMRGRDWGATPWGPAGGWPQSLKTIVGVMLAAKQPMFLCWGPARLMLFNDAYVPVLGAKDVADALGRPFLDIWPDLRPVLQPLVDQVYAGEPVHMDDIELTLDRGHGPEETHFAFSYTPIRVEDGSVNGLFCPCTETTGQVAADRRQRFRFALEDRLRDVSDPAVIVRESVSALGHHLGAHRVGYGQVLADDETIALETSYADGLPPVTGHYRLDDFGPSIVAPQRRGETVVRTDVLADTSYDPATWRAVEARALISVPLIREGRMAAGLFVNGREPRRWTADEVALVEEVAARVWQAVDRAQSQAALRDSEAHLAGIFRQTGAGFAETDVDGHFVSVNDHFCDLVGRDRAALLSLGMADVTHPDDRVALPVERMAETGEAVAFEKRYVKPDGTEVWVADTVSLIASGASAPTLLAVAIDITERKRAERDLAAARDAAEEANLAKSTFIANMSHELRTPLSAIIGYSEMLQEEFADAGGDEALAEDIRKIENNARHLLGLINDVLDLSKIESGRMELYAETFDVAEMAHDLSSTVQALVDRKNNRLDVHLEPGLGLMHSDVTKIRQVLLNLLSNAAKFTENGSVTLSASRITGGHGDGDWLVFRVADTGIGMTEEQLGRLFQRFTQADASTTRKFGGTGLGLSISKAFGTMLGGDLSVDSAPGEGSTFTVFLPAALPEGTAASEGSSAPVPGPHPAADVHRDVVLVIDDDPAQRELMTRFLGREGFGALTASDGYAGLQLARALRPRAILLDVTMPGLDGWSVLSALKADPVLAEIPVVMVTFVEERGLATSLGAADYVMKPVKWERFRQVMDRFRDFEGDVLVVDDDADSRHHVRTVLERDDWTVMEAENGRAALECVAAALPRVVLLDLEMPVLDGFGFLEAFRAVPGCADIPVVVLTARDLTRDDRRRLQGASQILNKGETSLRALASKLRAIAEVAPA</sequence>
<evidence type="ECO:0000256" key="4">
    <source>
        <dbReference type="ARBA" id="ARBA00022553"/>
    </source>
</evidence>
<comment type="caution">
    <text evidence="17">The sequence shown here is derived from an EMBL/GenBank/DDBJ whole genome shotgun (WGS) entry which is preliminary data.</text>
</comment>
<feature type="modified residue" description="4-aspartylphosphate" evidence="12">
    <location>
        <position position="770"/>
    </location>
</feature>
<evidence type="ECO:0000259" key="15">
    <source>
        <dbReference type="PROSITE" id="PS50112"/>
    </source>
</evidence>
<dbReference type="SUPFAM" id="SSF47384">
    <property type="entry name" value="Homodimeric domain of signal transducing histidine kinase"/>
    <property type="match status" value="1"/>
</dbReference>
<dbReference type="PRINTS" id="PR00344">
    <property type="entry name" value="BCTRLSENSOR"/>
</dbReference>
<dbReference type="PANTHER" id="PTHR43047:SF72">
    <property type="entry name" value="OSMOSENSING HISTIDINE PROTEIN KINASE SLN1"/>
    <property type="match status" value="1"/>
</dbReference>
<dbReference type="CDD" id="cd00156">
    <property type="entry name" value="REC"/>
    <property type="match status" value="1"/>
</dbReference>
<dbReference type="InterPro" id="IPR029016">
    <property type="entry name" value="GAF-like_dom_sf"/>
</dbReference>
<comment type="catalytic activity">
    <reaction evidence="1">
        <text>ATP + protein L-histidine = ADP + protein N-phospho-L-histidine.</text>
        <dbReference type="EC" id="2.7.13.3"/>
    </reaction>
</comment>
<evidence type="ECO:0000313" key="17">
    <source>
        <dbReference type="EMBL" id="RYC30238.1"/>
    </source>
</evidence>
<dbReference type="Pfam" id="PF13185">
    <property type="entry name" value="GAF_2"/>
    <property type="match status" value="1"/>
</dbReference>
<dbReference type="InterPro" id="IPR036097">
    <property type="entry name" value="HisK_dim/P_sf"/>
</dbReference>
<dbReference type="SMART" id="SM00448">
    <property type="entry name" value="REC"/>
    <property type="match status" value="2"/>
</dbReference>
<dbReference type="InterPro" id="IPR000014">
    <property type="entry name" value="PAS"/>
</dbReference>
<dbReference type="SUPFAM" id="SSF55781">
    <property type="entry name" value="GAF domain-like"/>
    <property type="match status" value="1"/>
</dbReference>
<dbReference type="GO" id="GO:0005524">
    <property type="term" value="F:ATP binding"/>
    <property type="evidence" value="ECO:0007669"/>
    <property type="project" value="UniProtKB-KW"/>
</dbReference>
<dbReference type="SMART" id="SM00065">
    <property type="entry name" value="GAF"/>
    <property type="match status" value="1"/>
</dbReference>
<evidence type="ECO:0000256" key="7">
    <source>
        <dbReference type="ARBA" id="ARBA00022777"/>
    </source>
</evidence>
<dbReference type="InterPro" id="IPR001789">
    <property type="entry name" value="Sig_transdc_resp-reg_receiver"/>
</dbReference>
<evidence type="ECO:0000256" key="8">
    <source>
        <dbReference type="ARBA" id="ARBA00022840"/>
    </source>
</evidence>
<dbReference type="Pfam" id="PF13426">
    <property type="entry name" value="PAS_9"/>
    <property type="match status" value="1"/>
</dbReference>
<dbReference type="SMART" id="SM00387">
    <property type="entry name" value="HATPase_c"/>
    <property type="match status" value="1"/>
</dbReference>
<dbReference type="EMBL" id="QYBB01000029">
    <property type="protein sequence ID" value="RYC30238.1"/>
    <property type="molecule type" value="Genomic_DNA"/>
</dbReference>
<keyword evidence="5" id="KW-0808">Transferase</keyword>
<dbReference type="Pfam" id="PF02518">
    <property type="entry name" value="HATPase_c"/>
    <property type="match status" value="1"/>
</dbReference>
<dbReference type="SUPFAM" id="SSF55874">
    <property type="entry name" value="ATPase domain of HSP90 chaperone/DNA topoisomerase II/histidine kinase"/>
    <property type="match status" value="1"/>
</dbReference>
<gene>
    <name evidence="17" type="ORF">D3273_19910</name>
</gene>
<keyword evidence="9" id="KW-0902">Two-component regulatory system</keyword>
<dbReference type="Gene3D" id="3.30.565.10">
    <property type="entry name" value="Histidine kinase-like ATPase, C-terminal domain"/>
    <property type="match status" value="1"/>
</dbReference>
<dbReference type="CDD" id="cd00082">
    <property type="entry name" value="HisKA"/>
    <property type="match status" value="1"/>
</dbReference>
<dbReference type="PANTHER" id="PTHR43047">
    <property type="entry name" value="TWO-COMPONENT HISTIDINE PROTEIN KINASE"/>
    <property type="match status" value="1"/>
</dbReference>
<dbReference type="GO" id="GO:0005886">
    <property type="term" value="C:plasma membrane"/>
    <property type="evidence" value="ECO:0007669"/>
    <property type="project" value="TreeGrafter"/>
</dbReference>
<dbReference type="NCBIfam" id="TIGR00229">
    <property type="entry name" value="sensory_box"/>
    <property type="match status" value="1"/>
</dbReference>
<keyword evidence="8" id="KW-0067">ATP-binding</keyword>
<dbReference type="Gene3D" id="3.40.50.2300">
    <property type="match status" value="2"/>
</dbReference>
<dbReference type="InterPro" id="IPR003018">
    <property type="entry name" value="GAF"/>
</dbReference>
<dbReference type="Pfam" id="PF00072">
    <property type="entry name" value="Response_reg"/>
    <property type="match status" value="2"/>
</dbReference>
<protein>
    <recommendedName>
        <fullName evidence="3">histidine kinase</fullName>
        <ecNumber evidence="3">2.7.13.3</ecNumber>
    </recommendedName>
</protein>
<dbReference type="Pfam" id="PF00512">
    <property type="entry name" value="HisKA"/>
    <property type="match status" value="1"/>
</dbReference>
<evidence type="ECO:0000256" key="11">
    <source>
        <dbReference type="ARBA" id="ARBA00023306"/>
    </source>
</evidence>
<evidence type="ECO:0000313" key="18">
    <source>
        <dbReference type="Proteomes" id="UP000290759"/>
    </source>
</evidence>